<keyword evidence="6 9" id="KW-0769">Symport</keyword>
<evidence type="ECO:0000256" key="3">
    <source>
        <dbReference type="ARBA" id="ARBA00022448"/>
    </source>
</evidence>
<dbReference type="GO" id="GO:0005283">
    <property type="term" value="F:amino acid:sodium symporter activity"/>
    <property type="evidence" value="ECO:0007669"/>
    <property type="project" value="InterPro"/>
</dbReference>
<feature type="transmembrane region" description="Helical" evidence="9">
    <location>
        <begin position="353"/>
        <end position="372"/>
    </location>
</feature>
<dbReference type="GO" id="GO:0005886">
    <property type="term" value="C:plasma membrane"/>
    <property type="evidence" value="ECO:0007669"/>
    <property type="project" value="UniProtKB-SubCell"/>
</dbReference>
<feature type="transmembrane region" description="Helical" evidence="9">
    <location>
        <begin position="418"/>
        <end position="435"/>
    </location>
</feature>
<evidence type="ECO:0000256" key="1">
    <source>
        <dbReference type="ARBA" id="ARBA00004651"/>
    </source>
</evidence>
<dbReference type="PRINTS" id="PR00175">
    <property type="entry name" value="NAALASMPORT"/>
</dbReference>
<evidence type="ECO:0000256" key="7">
    <source>
        <dbReference type="ARBA" id="ARBA00022989"/>
    </source>
</evidence>
<dbReference type="PROSITE" id="PS00873">
    <property type="entry name" value="NA_ALANINE_SYMP"/>
    <property type="match status" value="1"/>
</dbReference>
<evidence type="ECO:0000256" key="4">
    <source>
        <dbReference type="ARBA" id="ARBA00022475"/>
    </source>
</evidence>
<dbReference type="Proteomes" id="UP000462760">
    <property type="component" value="Unassembled WGS sequence"/>
</dbReference>
<feature type="transmembrane region" description="Helical" evidence="9">
    <location>
        <begin position="212"/>
        <end position="230"/>
    </location>
</feature>
<feature type="transmembrane region" description="Helical" evidence="9">
    <location>
        <begin position="14"/>
        <end position="34"/>
    </location>
</feature>
<keyword evidence="5 9" id="KW-0812">Transmembrane</keyword>
<evidence type="ECO:0000256" key="5">
    <source>
        <dbReference type="ARBA" id="ARBA00022692"/>
    </source>
</evidence>
<dbReference type="Pfam" id="PF01235">
    <property type="entry name" value="Na_Ala_symp"/>
    <property type="match status" value="1"/>
</dbReference>
<dbReference type="AlphaFoldDB" id="A0A844FK57"/>
<dbReference type="RefSeq" id="WP_154484897.1">
    <property type="nucleotide sequence ID" value="NZ_VULR01000019.1"/>
</dbReference>
<keyword evidence="3 9" id="KW-0813">Transport</keyword>
<evidence type="ECO:0000256" key="2">
    <source>
        <dbReference type="ARBA" id="ARBA00009261"/>
    </source>
</evidence>
<reference evidence="10 11" key="1">
    <citation type="submission" date="2019-08" db="EMBL/GenBank/DDBJ databases">
        <title>In-depth cultivation of the pig gut microbiome towards novel bacterial diversity and tailored functional studies.</title>
        <authorList>
            <person name="Wylensek D."/>
            <person name="Hitch T.C.A."/>
            <person name="Clavel T."/>
        </authorList>
    </citation>
    <scope>NUCLEOTIDE SEQUENCE [LARGE SCALE GENOMIC DNA]</scope>
    <source>
        <strain evidence="10 11">Med78-601-WT-4W-RMD-3</strain>
    </source>
</reference>
<comment type="caution">
    <text evidence="10">The sequence shown here is derived from an EMBL/GenBank/DDBJ whole genome shotgun (WGS) entry which is preliminary data.</text>
</comment>
<evidence type="ECO:0000313" key="10">
    <source>
        <dbReference type="EMBL" id="MSS44225.1"/>
    </source>
</evidence>
<evidence type="ECO:0000256" key="8">
    <source>
        <dbReference type="ARBA" id="ARBA00023136"/>
    </source>
</evidence>
<sequence>MSFNTIVDTINDYLWGYILVFLLVGTGLYFSIRLRFPQVRQIKRGFKQTFGGLFNKDVEADKDGMSSFQALATAIAAQVGTGNLAGVATAIASGGPGAIFWMWVSAFFGMGTIFGEAVLAQTYTDRIDGEITGGPAYYISKGLNNKALAAFFSVAIIIALGFVGNMVQSNSMATAINNAFHIPKFIIGIAIAILAALILVGGMTRIASFTELVVPFMALIYIIGGLVIIIRNASHIGPAFRMIFQGAFSSKAVGGGVLGVTAKEAVRFGISRGLFSNEAGMGSTPHAHAVAKVDHPAEQGLVAMVGVIFDTMIICTLTALIILTTDAHTTGTTGAEMTQLAFATGLGKYGSPFIAISLFFFAFSTVIGWYFFGEANIKYLFGKGGVRYYRWIVFGFIILGSFLEVQLVWDIADMCNGIMVFPNLIALFALSPVVIKSLKDYESKI</sequence>
<dbReference type="EMBL" id="VULR01000019">
    <property type="protein sequence ID" value="MSS44225.1"/>
    <property type="molecule type" value="Genomic_DNA"/>
</dbReference>
<feature type="transmembrane region" description="Helical" evidence="9">
    <location>
        <begin position="179"/>
        <end position="200"/>
    </location>
</feature>
<protein>
    <submittedName>
        <fullName evidence="10">Sodium:alanine symporter family protein</fullName>
    </submittedName>
</protein>
<keyword evidence="4 9" id="KW-1003">Cell membrane</keyword>
<dbReference type="InterPro" id="IPR001463">
    <property type="entry name" value="Na/Ala_symport"/>
</dbReference>
<comment type="subcellular location">
    <subcellularLocation>
        <location evidence="1 9">Cell membrane</location>
        <topology evidence="1 9">Multi-pass membrane protein</topology>
    </subcellularLocation>
</comment>
<dbReference type="PANTHER" id="PTHR30330">
    <property type="entry name" value="AGSS FAMILY TRANSPORTER, SODIUM-ALANINE"/>
    <property type="match status" value="1"/>
</dbReference>
<proteinExistence type="inferred from homology"/>
<dbReference type="FunFam" id="1.20.1740.10:FF:000004">
    <property type="entry name" value="Sodium:alanine symporter family protein"/>
    <property type="match status" value="1"/>
</dbReference>
<feature type="transmembrane region" description="Helical" evidence="9">
    <location>
        <begin position="301"/>
        <end position="323"/>
    </location>
</feature>
<name>A0A844FK57_9FIRM</name>
<dbReference type="PANTHER" id="PTHR30330:SF14">
    <property type="entry name" value="SODIUM_AMINO ACID (ALANINE) SYMPORTER"/>
    <property type="match status" value="1"/>
</dbReference>
<evidence type="ECO:0000256" key="9">
    <source>
        <dbReference type="RuleBase" id="RU363064"/>
    </source>
</evidence>
<feature type="transmembrane region" description="Helical" evidence="9">
    <location>
        <begin position="98"/>
        <end position="119"/>
    </location>
</feature>
<feature type="transmembrane region" description="Helical" evidence="9">
    <location>
        <begin position="242"/>
        <end position="262"/>
    </location>
</feature>
<feature type="transmembrane region" description="Helical" evidence="9">
    <location>
        <begin position="392"/>
        <end position="412"/>
    </location>
</feature>
<evidence type="ECO:0000256" key="6">
    <source>
        <dbReference type="ARBA" id="ARBA00022847"/>
    </source>
</evidence>
<gene>
    <name evidence="10" type="ORF">FYJ27_10965</name>
</gene>
<accession>A0A844FK57</accession>
<dbReference type="NCBIfam" id="TIGR00835">
    <property type="entry name" value="agcS"/>
    <property type="match status" value="1"/>
</dbReference>
<keyword evidence="7 9" id="KW-1133">Transmembrane helix</keyword>
<evidence type="ECO:0000313" key="11">
    <source>
        <dbReference type="Proteomes" id="UP000462760"/>
    </source>
</evidence>
<feature type="transmembrane region" description="Helical" evidence="9">
    <location>
        <begin position="70"/>
        <end position="92"/>
    </location>
</feature>
<feature type="transmembrane region" description="Helical" evidence="9">
    <location>
        <begin position="147"/>
        <end position="167"/>
    </location>
</feature>
<keyword evidence="8 9" id="KW-0472">Membrane</keyword>
<comment type="similarity">
    <text evidence="2 9">Belongs to the alanine or glycine:cation symporter (AGCS) (TC 2.A.25) family.</text>
</comment>
<dbReference type="OrthoDB" id="9804874at2"/>
<organism evidence="10 11">
    <name type="scientific">Anaerosalibacter bizertensis</name>
    <dbReference type="NCBI Taxonomy" id="932217"/>
    <lineage>
        <taxon>Bacteria</taxon>
        <taxon>Bacillati</taxon>
        <taxon>Bacillota</taxon>
        <taxon>Tissierellia</taxon>
        <taxon>Tissierellales</taxon>
        <taxon>Sporanaerobacteraceae</taxon>
        <taxon>Anaerosalibacter</taxon>
    </lineage>
</organism>
<dbReference type="Gene3D" id="1.20.1740.10">
    <property type="entry name" value="Amino acid/polyamine transporter I"/>
    <property type="match status" value="1"/>
</dbReference>